<name>A0A9J5YJ85_SOLCO</name>
<evidence type="ECO:0000313" key="1">
    <source>
        <dbReference type="EMBL" id="KAG5600811.1"/>
    </source>
</evidence>
<dbReference type="AlphaFoldDB" id="A0A9J5YJ85"/>
<proteinExistence type="predicted"/>
<protein>
    <submittedName>
        <fullName evidence="1">Uncharacterized protein</fullName>
    </submittedName>
</protein>
<comment type="caution">
    <text evidence="1">The sequence shown here is derived from an EMBL/GenBank/DDBJ whole genome shotgun (WGS) entry which is preliminary data.</text>
</comment>
<keyword evidence="2" id="KW-1185">Reference proteome</keyword>
<reference evidence="1 2" key="1">
    <citation type="submission" date="2020-09" db="EMBL/GenBank/DDBJ databases">
        <title>De no assembly of potato wild relative species, Solanum commersonii.</title>
        <authorList>
            <person name="Cho K."/>
        </authorList>
    </citation>
    <scope>NUCLEOTIDE SEQUENCE [LARGE SCALE GENOMIC DNA]</scope>
    <source>
        <strain evidence="1">LZ3.2</strain>
        <tissue evidence="1">Leaf</tissue>
    </source>
</reference>
<dbReference type="OrthoDB" id="1305822at2759"/>
<organism evidence="1 2">
    <name type="scientific">Solanum commersonii</name>
    <name type="common">Commerson's wild potato</name>
    <name type="synonym">Commerson's nightshade</name>
    <dbReference type="NCBI Taxonomy" id="4109"/>
    <lineage>
        <taxon>Eukaryota</taxon>
        <taxon>Viridiplantae</taxon>
        <taxon>Streptophyta</taxon>
        <taxon>Embryophyta</taxon>
        <taxon>Tracheophyta</taxon>
        <taxon>Spermatophyta</taxon>
        <taxon>Magnoliopsida</taxon>
        <taxon>eudicotyledons</taxon>
        <taxon>Gunneridae</taxon>
        <taxon>Pentapetalae</taxon>
        <taxon>asterids</taxon>
        <taxon>lamiids</taxon>
        <taxon>Solanales</taxon>
        <taxon>Solanaceae</taxon>
        <taxon>Solanoideae</taxon>
        <taxon>Solaneae</taxon>
        <taxon>Solanum</taxon>
    </lineage>
</organism>
<gene>
    <name evidence="1" type="ORF">H5410_032181</name>
</gene>
<accession>A0A9J5YJ85</accession>
<dbReference type="EMBL" id="JACXVP010000006">
    <property type="protein sequence ID" value="KAG5600811.1"/>
    <property type="molecule type" value="Genomic_DNA"/>
</dbReference>
<dbReference type="Proteomes" id="UP000824120">
    <property type="component" value="Chromosome 6"/>
</dbReference>
<evidence type="ECO:0000313" key="2">
    <source>
        <dbReference type="Proteomes" id="UP000824120"/>
    </source>
</evidence>
<sequence>MLSTRFGDKPWSLKVSVKQKRGSFKYLGSIIRGNWEIDEDVTHRIGASMGQSVLVKNFHIQKIVAVMRMT</sequence>